<proteinExistence type="predicted"/>
<sequence length="36" mass="3852">MNSPESLRITATKPAGVSSIVGQAERLMWSVSLAYT</sequence>
<name>A0A8S5T8W6_9CAUD</name>
<evidence type="ECO:0000313" key="1">
    <source>
        <dbReference type="EMBL" id="DAF59568.1"/>
    </source>
</evidence>
<organism evidence="1">
    <name type="scientific">Siphoviridae sp. ctmIh35</name>
    <dbReference type="NCBI Taxonomy" id="2827932"/>
    <lineage>
        <taxon>Viruses</taxon>
        <taxon>Duplodnaviria</taxon>
        <taxon>Heunggongvirae</taxon>
        <taxon>Uroviricota</taxon>
        <taxon>Caudoviricetes</taxon>
    </lineage>
</organism>
<reference evidence="1" key="1">
    <citation type="journal article" date="2021" name="Proc. Natl. Acad. Sci. U.S.A.">
        <title>A Catalog of Tens of Thousands of Viruses from Human Metagenomes Reveals Hidden Associations with Chronic Diseases.</title>
        <authorList>
            <person name="Tisza M.J."/>
            <person name="Buck C.B."/>
        </authorList>
    </citation>
    <scope>NUCLEOTIDE SEQUENCE</scope>
    <source>
        <strain evidence="1">CtmIh35</strain>
    </source>
</reference>
<protein>
    <submittedName>
        <fullName evidence="1">Uncharacterized protein</fullName>
    </submittedName>
</protein>
<dbReference type="EMBL" id="BK032772">
    <property type="protein sequence ID" value="DAF59568.1"/>
    <property type="molecule type" value="Genomic_DNA"/>
</dbReference>
<accession>A0A8S5T8W6</accession>